<evidence type="ECO:0000313" key="3">
    <source>
        <dbReference type="Proteomes" id="UP001589734"/>
    </source>
</evidence>
<proteinExistence type="predicted"/>
<gene>
    <name evidence="2" type="ORF">ACFFLS_03555</name>
</gene>
<name>A0ABV6BKY1_9FLAO</name>
<organism evidence="2 3">
    <name type="scientific">Flavobacterium procerum</name>
    <dbReference type="NCBI Taxonomy" id="1455569"/>
    <lineage>
        <taxon>Bacteria</taxon>
        <taxon>Pseudomonadati</taxon>
        <taxon>Bacteroidota</taxon>
        <taxon>Flavobacteriia</taxon>
        <taxon>Flavobacteriales</taxon>
        <taxon>Flavobacteriaceae</taxon>
        <taxon>Flavobacterium</taxon>
    </lineage>
</organism>
<dbReference type="RefSeq" id="WP_379683183.1">
    <property type="nucleotide sequence ID" value="NZ_JBHLYW010000003.1"/>
</dbReference>
<dbReference type="Pfam" id="PF24024">
    <property type="entry name" value="DUF7336"/>
    <property type="match status" value="1"/>
</dbReference>
<feature type="domain" description="DUF7336" evidence="1">
    <location>
        <begin position="4"/>
        <end position="67"/>
    </location>
</feature>
<dbReference type="InterPro" id="IPR055760">
    <property type="entry name" value="DUF7336"/>
</dbReference>
<comment type="caution">
    <text evidence="2">The sequence shown here is derived from an EMBL/GenBank/DDBJ whole genome shotgun (WGS) entry which is preliminary data.</text>
</comment>
<protein>
    <recommendedName>
        <fullName evidence="1">DUF7336 domain-containing protein</fullName>
    </recommendedName>
</protein>
<evidence type="ECO:0000259" key="1">
    <source>
        <dbReference type="Pfam" id="PF24024"/>
    </source>
</evidence>
<evidence type="ECO:0000313" key="2">
    <source>
        <dbReference type="EMBL" id="MFC0076102.1"/>
    </source>
</evidence>
<reference evidence="2 3" key="1">
    <citation type="submission" date="2024-09" db="EMBL/GenBank/DDBJ databases">
        <authorList>
            <person name="Sun Q."/>
            <person name="Mori K."/>
        </authorList>
    </citation>
    <scope>NUCLEOTIDE SEQUENCE [LARGE SCALE GENOMIC DNA]</scope>
    <source>
        <strain evidence="2 3">CGMCC 1.12926</strain>
    </source>
</reference>
<dbReference type="Proteomes" id="UP001589734">
    <property type="component" value="Unassembled WGS sequence"/>
</dbReference>
<dbReference type="EMBL" id="JBHLYW010000003">
    <property type="protein sequence ID" value="MFC0076102.1"/>
    <property type="molecule type" value="Genomic_DNA"/>
</dbReference>
<accession>A0ABV6BKY1</accession>
<sequence>MEEVYILQHSYDIGDFEETKIIGIYSTIAKAEETIEKFKNKKGFNNHPIECFSIDKYKLDKDNWIDGFISWEEANED</sequence>
<keyword evidence="3" id="KW-1185">Reference proteome</keyword>